<evidence type="ECO:0000313" key="2">
    <source>
        <dbReference type="Proteomes" id="UP000789706"/>
    </source>
</evidence>
<name>A0A9N8ZGY6_9GLOM</name>
<accession>A0A9N8ZGY6</accession>
<proteinExistence type="predicted"/>
<evidence type="ECO:0000313" key="1">
    <source>
        <dbReference type="EMBL" id="CAG8493718.1"/>
    </source>
</evidence>
<protein>
    <submittedName>
        <fullName evidence="1">5825_t:CDS:1</fullName>
    </submittedName>
</protein>
<keyword evidence="2" id="KW-1185">Reference proteome</keyword>
<comment type="caution">
    <text evidence="1">The sequence shown here is derived from an EMBL/GenBank/DDBJ whole genome shotgun (WGS) entry which is preliminary data.</text>
</comment>
<gene>
    <name evidence="1" type="ORF">DEBURN_LOCUS4313</name>
</gene>
<dbReference type="EMBL" id="CAJVPK010000320">
    <property type="protein sequence ID" value="CAG8493718.1"/>
    <property type="molecule type" value="Genomic_DNA"/>
</dbReference>
<dbReference type="Proteomes" id="UP000789706">
    <property type="component" value="Unassembled WGS sequence"/>
</dbReference>
<dbReference type="AlphaFoldDB" id="A0A9N8ZGY6"/>
<reference evidence="1" key="1">
    <citation type="submission" date="2021-06" db="EMBL/GenBank/DDBJ databases">
        <authorList>
            <person name="Kallberg Y."/>
            <person name="Tangrot J."/>
            <person name="Rosling A."/>
        </authorList>
    </citation>
    <scope>NUCLEOTIDE SEQUENCE</scope>
    <source>
        <strain evidence="1">AZ414A</strain>
    </source>
</reference>
<sequence>MELNKGVQFNNALELQENSYLQSKTAKIDQYNFRDDVGIDYQIYWSKNNQRVVTVGTGSRYDWQETGICYHRQHIRRNTLSGFMKDLVRKTGMQN</sequence>
<organism evidence="1 2">
    <name type="scientific">Diversispora eburnea</name>
    <dbReference type="NCBI Taxonomy" id="1213867"/>
    <lineage>
        <taxon>Eukaryota</taxon>
        <taxon>Fungi</taxon>
        <taxon>Fungi incertae sedis</taxon>
        <taxon>Mucoromycota</taxon>
        <taxon>Glomeromycotina</taxon>
        <taxon>Glomeromycetes</taxon>
        <taxon>Diversisporales</taxon>
        <taxon>Diversisporaceae</taxon>
        <taxon>Diversispora</taxon>
    </lineage>
</organism>